<dbReference type="EMBL" id="JBHFNT010000115">
    <property type="protein sequence ID" value="MFB2835532.1"/>
    <property type="molecule type" value="Genomic_DNA"/>
</dbReference>
<keyword evidence="1" id="KW-0677">Repeat</keyword>
<feature type="repeat" description="TPR" evidence="3">
    <location>
        <begin position="17"/>
        <end position="50"/>
    </location>
</feature>
<dbReference type="SUPFAM" id="SSF48452">
    <property type="entry name" value="TPR-like"/>
    <property type="match status" value="1"/>
</dbReference>
<comment type="caution">
    <text evidence="4">The sequence shown here is derived from an EMBL/GenBank/DDBJ whole genome shotgun (WGS) entry which is preliminary data.</text>
</comment>
<feature type="repeat" description="TPR" evidence="3">
    <location>
        <begin position="85"/>
        <end position="118"/>
    </location>
</feature>
<keyword evidence="2 3" id="KW-0802">TPR repeat</keyword>
<dbReference type="Pfam" id="PF12895">
    <property type="entry name" value="ANAPC3"/>
    <property type="match status" value="1"/>
</dbReference>
<dbReference type="RefSeq" id="WP_413277945.1">
    <property type="nucleotide sequence ID" value="NZ_JBHFNT010000115.1"/>
</dbReference>
<feature type="repeat" description="TPR" evidence="3">
    <location>
        <begin position="51"/>
        <end position="84"/>
    </location>
</feature>
<dbReference type="PROSITE" id="PS50005">
    <property type="entry name" value="TPR"/>
    <property type="match status" value="3"/>
</dbReference>
<proteinExistence type="predicted"/>
<sequence length="135" mass="15640">MVSEQIYKSGIEPTESYQVLHNQGCLSLDKGNYQEALIYFDLVLALEPKHQQARAFRGAVLVFLERYTEALESCDRALFLNPKDSEIWVIRGVALHRLKRYKEAYNSYDRALGIERKPLFQQLFQPILSLIKTSS</sequence>
<evidence type="ECO:0000313" key="4">
    <source>
        <dbReference type="EMBL" id="MFB2835532.1"/>
    </source>
</evidence>
<evidence type="ECO:0000256" key="3">
    <source>
        <dbReference type="PROSITE-ProRule" id="PRU00339"/>
    </source>
</evidence>
<dbReference type="PANTHER" id="PTHR44943">
    <property type="entry name" value="CELLULOSE SYNTHASE OPERON PROTEIN C"/>
    <property type="match status" value="1"/>
</dbReference>
<dbReference type="Proteomes" id="UP001576780">
    <property type="component" value="Unassembled WGS sequence"/>
</dbReference>
<dbReference type="InterPro" id="IPR011990">
    <property type="entry name" value="TPR-like_helical_dom_sf"/>
</dbReference>
<name>A0ABV4WKX6_9CYAN</name>
<gene>
    <name evidence="4" type="ORF">ACE1CA_13450</name>
</gene>
<evidence type="ECO:0000313" key="5">
    <source>
        <dbReference type="Proteomes" id="UP001576780"/>
    </source>
</evidence>
<dbReference type="Gene3D" id="1.25.40.10">
    <property type="entry name" value="Tetratricopeptide repeat domain"/>
    <property type="match status" value="1"/>
</dbReference>
<keyword evidence="5" id="KW-1185">Reference proteome</keyword>
<organism evidence="4 5">
    <name type="scientific">Floridaenema evergladense BLCC-F167</name>
    <dbReference type="NCBI Taxonomy" id="3153639"/>
    <lineage>
        <taxon>Bacteria</taxon>
        <taxon>Bacillati</taxon>
        <taxon>Cyanobacteriota</taxon>
        <taxon>Cyanophyceae</taxon>
        <taxon>Oscillatoriophycideae</taxon>
        <taxon>Aerosakkonematales</taxon>
        <taxon>Aerosakkonemataceae</taxon>
        <taxon>Floridanema</taxon>
        <taxon>Floridanema evergladense</taxon>
    </lineage>
</organism>
<evidence type="ECO:0000256" key="2">
    <source>
        <dbReference type="ARBA" id="ARBA00022803"/>
    </source>
</evidence>
<dbReference type="PANTHER" id="PTHR44943:SF8">
    <property type="entry name" value="TPR REPEAT-CONTAINING PROTEIN MJ0263"/>
    <property type="match status" value="1"/>
</dbReference>
<protein>
    <submittedName>
        <fullName evidence="4">Tetratricopeptide repeat protein</fullName>
    </submittedName>
</protein>
<dbReference type="InterPro" id="IPR019734">
    <property type="entry name" value="TPR_rpt"/>
</dbReference>
<accession>A0ABV4WKX6</accession>
<reference evidence="4 5" key="1">
    <citation type="submission" date="2024-09" db="EMBL/GenBank/DDBJ databases">
        <title>Floridaenema gen nov. (Aerosakkonemataceae, Aerosakkonematales ord. nov., Cyanobacteria) from benthic tropical and subtropical fresh waters, with the description of four new species.</title>
        <authorList>
            <person name="Moretto J.A."/>
            <person name="Berthold D.E."/>
            <person name="Lefler F.W."/>
            <person name="Huang I.-S."/>
            <person name="Laughinghouse H. IV."/>
        </authorList>
    </citation>
    <scope>NUCLEOTIDE SEQUENCE [LARGE SCALE GENOMIC DNA]</scope>
    <source>
        <strain evidence="4 5">BLCC-F167</strain>
    </source>
</reference>
<evidence type="ECO:0000256" key="1">
    <source>
        <dbReference type="ARBA" id="ARBA00022737"/>
    </source>
</evidence>
<dbReference type="InterPro" id="IPR051685">
    <property type="entry name" value="Ycf3/AcsC/BcsC/TPR_MFPF"/>
</dbReference>
<dbReference type="SMART" id="SM00028">
    <property type="entry name" value="TPR"/>
    <property type="match status" value="3"/>
</dbReference>